<keyword evidence="4" id="KW-0808">Transferase</keyword>
<dbReference type="SUPFAM" id="SSF56672">
    <property type="entry name" value="DNA/RNA polymerases"/>
    <property type="match status" value="1"/>
</dbReference>
<dbReference type="Pfam" id="PF00817">
    <property type="entry name" value="IMS"/>
    <property type="match status" value="1"/>
</dbReference>
<dbReference type="PANTHER" id="PTHR11076:SF34">
    <property type="entry name" value="PROTEIN UMUC"/>
    <property type="match status" value="1"/>
</dbReference>
<dbReference type="GO" id="GO:0003887">
    <property type="term" value="F:DNA-directed DNA polymerase activity"/>
    <property type="evidence" value="ECO:0007669"/>
    <property type="project" value="UniProtKB-EC"/>
</dbReference>
<dbReference type="FunFam" id="3.40.1170.60:FF:000003">
    <property type="entry name" value="DNA polymerase eta"/>
    <property type="match status" value="1"/>
</dbReference>
<evidence type="ECO:0000256" key="11">
    <source>
        <dbReference type="ARBA" id="ARBA00049244"/>
    </source>
</evidence>
<evidence type="ECO:0000256" key="3">
    <source>
        <dbReference type="ARBA" id="ARBA00012417"/>
    </source>
</evidence>
<dbReference type="GO" id="GO:0009432">
    <property type="term" value="P:SOS response"/>
    <property type="evidence" value="ECO:0007669"/>
    <property type="project" value="TreeGrafter"/>
</dbReference>
<dbReference type="Pfam" id="PF11799">
    <property type="entry name" value="IMS_C"/>
    <property type="match status" value="1"/>
</dbReference>
<dbReference type="InterPro" id="IPR050116">
    <property type="entry name" value="DNA_polymerase-Y"/>
</dbReference>
<evidence type="ECO:0000256" key="8">
    <source>
        <dbReference type="ARBA" id="ARBA00022842"/>
    </source>
</evidence>
<keyword evidence="5" id="KW-0548">Nucleotidyltransferase</keyword>
<keyword evidence="6" id="KW-0479">Metal-binding</keyword>
<evidence type="ECO:0000256" key="4">
    <source>
        <dbReference type="ARBA" id="ARBA00022679"/>
    </source>
</evidence>
<dbReference type="EC" id="2.7.7.7" evidence="3"/>
<reference evidence="13 14" key="1">
    <citation type="submission" date="2015-12" db="EMBL/GenBank/DDBJ databases">
        <title>Genome sequence of Oceanibaculum pacificum MCCC 1A02656.</title>
        <authorList>
            <person name="Lu L."/>
            <person name="Lai Q."/>
            <person name="Shao Z."/>
            <person name="Qian P."/>
        </authorList>
    </citation>
    <scope>NUCLEOTIDE SEQUENCE [LARGE SCALE GENOMIC DNA]</scope>
    <source>
        <strain evidence="13 14">MCCC 1A02656</strain>
    </source>
</reference>
<proteinExistence type="inferred from homology"/>
<comment type="similarity">
    <text evidence="1">Belongs to the DNA polymerase type-Y family.</text>
</comment>
<dbReference type="PROSITE" id="PS50173">
    <property type="entry name" value="UMUC"/>
    <property type="match status" value="1"/>
</dbReference>
<evidence type="ECO:0000259" key="12">
    <source>
        <dbReference type="PROSITE" id="PS50173"/>
    </source>
</evidence>
<dbReference type="OrthoDB" id="9808813at2"/>
<name>A0A154VA85_9PROT</name>
<dbReference type="GO" id="GO:0003684">
    <property type="term" value="F:damaged DNA binding"/>
    <property type="evidence" value="ECO:0007669"/>
    <property type="project" value="InterPro"/>
</dbReference>
<dbReference type="GO" id="GO:0046872">
    <property type="term" value="F:metal ion binding"/>
    <property type="evidence" value="ECO:0007669"/>
    <property type="project" value="UniProtKB-KW"/>
</dbReference>
<comment type="subunit">
    <text evidence="2">Monomer.</text>
</comment>
<feature type="domain" description="UmuC" evidence="12">
    <location>
        <begin position="10"/>
        <end position="193"/>
    </location>
</feature>
<dbReference type="InterPro" id="IPR036775">
    <property type="entry name" value="DNA_pol_Y-fam_lit_finger_sf"/>
</dbReference>
<dbReference type="GO" id="GO:0005829">
    <property type="term" value="C:cytosol"/>
    <property type="evidence" value="ECO:0007669"/>
    <property type="project" value="TreeGrafter"/>
</dbReference>
<evidence type="ECO:0000313" key="14">
    <source>
        <dbReference type="Proteomes" id="UP000076400"/>
    </source>
</evidence>
<dbReference type="CDD" id="cd00424">
    <property type="entry name" value="PolY"/>
    <property type="match status" value="1"/>
</dbReference>
<accession>A0A154VA85</accession>
<keyword evidence="8" id="KW-0460">Magnesium</keyword>
<comment type="catalytic activity">
    <reaction evidence="11">
        <text>DNA(n) + a 2'-deoxyribonucleoside 5'-triphosphate = DNA(n+1) + diphosphate</text>
        <dbReference type="Rhea" id="RHEA:22508"/>
        <dbReference type="Rhea" id="RHEA-COMP:17339"/>
        <dbReference type="Rhea" id="RHEA-COMP:17340"/>
        <dbReference type="ChEBI" id="CHEBI:33019"/>
        <dbReference type="ChEBI" id="CHEBI:61560"/>
        <dbReference type="ChEBI" id="CHEBI:173112"/>
        <dbReference type="EC" id="2.7.7.7"/>
    </reaction>
</comment>
<evidence type="ECO:0000256" key="2">
    <source>
        <dbReference type="ARBA" id="ARBA00011245"/>
    </source>
</evidence>
<sequence>MLPRVPYLKWLFLDLNAYFASVEQQEKPALRGRPVGVIPLQSEGTCLIAASYEAKAFGIKTGTSVREARQLCPGIVLVPARHEIYVEYHHRILEEIDRHIPVAHVGSIDEVDCELLGPQRERAAAIDLARRIKRGILETVGECLRCSVGIAPNRFGAKVASDMQKPDGLVVIEPGELPDRLFGLQLRDLTGIGFNMERRLNAAGIYTVRELAALEPKHARKIWGSVAGERFWYGLHGVDIPETPTERGSIGHGRILPPALRPPAQARQVARRLLAKAAVRLRRYGCTARALVLSVKLENGGRWGGETRFAPTQDSVPLLDALDRLWAGFEVDHRVRLKQVAITLLGLAPVEAYMPDLFAAADPAWRARQDRLARLSGVMDGLNHRFGADTVMLGVLPSVGLEYAGAKVAFNRIPDRIEFTE</sequence>
<comment type="caution">
    <text evidence="13">The sequence shown here is derived from an EMBL/GenBank/DDBJ whole genome shotgun (WGS) entry which is preliminary data.</text>
</comment>
<evidence type="ECO:0000313" key="13">
    <source>
        <dbReference type="EMBL" id="KZC98283.1"/>
    </source>
</evidence>
<comment type="function">
    <text evidence="10">Poorly processive, error-prone DNA polymerase involved in untargeted mutagenesis. Copies undamaged DNA at stalled replication forks, which arise in vivo from mismatched or misaligned primer ends. These misaligned primers can be extended by PolIV. Exhibits no 3'-5' exonuclease (proofreading) activity. May be involved in translesional synthesis, in conjunction with the beta clamp from PolIII.</text>
</comment>
<evidence type="ECO:0000256" key="9">
    <source>
        <dbReference type="ARBA" id="ARBA00023204"/>
    </source>
</evidence>
<protein>
    <recommendedName>
        <fullName evidence="3">DNA-directed DNA polymerase</fullName>
        <ecNumber evidence="3">2.7.7.7</ecNumber>
    </recommendedName>
</protein>
<keyword evidence="7" id="KW-0227">DNA damage</keyword>
<dbReference type="EMBL" id="LPXN01000172">
    <property type="protein sequence ID" value="KZC98283.1"/>
    <property type="molecule type" value="Genomic_DNA"/>
</dbReference>
<keyword evidence="9" id="KW-0234">DNA repair</keyword>
<dbReference type="PANTHER" id="PTHR11076">
    <property type="entry name" value="DNA REPAIR POLYMERASE UMUC / TRANSFERASE FAMILY MEMBER"/>
    <property type="match status" value="1"/>
</dbReference>
<dbReference type="SUPFAM" id="SSF100879">
    <property type="entry name" value="Lesion bypass DNA polymerase (Y-family), little finger domain"/>
    <property type="match status" value="1"/>
</dbReference>
<dbReference type="Gene3D" id="3.30.70.270">
    <property type="match status" value="1"/>
</dbReference>
<dbReference type="GO" id="GO:0006281">
    <property type="term" value="P:DNA repair"/>
    <property type="evidence" value="ECO:0007669"/>
    <property type="project" value="UniProtKB-KW"/>
</dbReference>
<dbReference type="InterPro" id="IPR043128">
    <property type="entry name" value="Rev_trsase/Diguanyl_cyclase"/>
</dbReference>
<dbReference type="Gene3D" id="3.40.1170.60">
    <property type="match status" value="1"/>
</dbReference>
<gene>
    <name evidence="13" type="ORF">AUP43_14845</name>
</gene>
<organism evidence="13 14">
    <name type="scientific">Oceanibaculum pacificum</name>
    <dbReference type="NCBI Taxonomy" id="580166"/>
    <lineage>
        <taxon>Bacteria</taxon>
        <taxon>Pseudomonadati</taxon>
        <taxon>Pseudomonadota</taxon>
        <taxon>Alphaproteobacteria</taxon>
        <taxon>Rhodospirillales</taxon>
        <taxon>Oceanibaculaceae</taxon>
        <taxon>Oceanibaculum</taxon>
    </lineage>
</organism>
<dbReference type="STRING" id="580166.AUP43_14845"/>
<dbReference type="GO" id="GO:0042276">
    <property type="term" value="P:error-prone translesion synthesis"/>
    <property type="evidence" value="ECO:0007669"/>
    <property type="project" value="TreeGrafter"/>
</dbReference>
<dbReference type="Gene3D" id="1.10.150.20">
    <property type="entry name" value="5' to 3' exonuclease, C-terminal subdomain"/>
    <property type="match status" value="1"/>
</dbReference>
<dbReference type="Proteomes" id="UP000076400">
    <property type="component" value="Unassembled WGS sequence"/>
</dbReference>
<dbReference type="AlphaFoldDB" id="A0A154VA85"/>
<evidence type="ECO:0000256" key="5">
    <source>
        <dbReference type="ARBA" id="ARBA00022695"/>
    </source>
</evidence>
<evidence type="ECO:0000256" key="1">
    <source>
        <dbReference type="ARBA" id="ARBA00010945"/>
    </source>
</evidence>
<evidence type="ECO:0000256" key="6">
    <source>
        <dbReference type="ARBA" id="ARBA00022723"/>
    </source>
</evidence>
<evidence type="ECO:0000256" key="10">
    <source>
        <dbReference type="ARBA" id="ARBA00025589"/>
    </source>
</evidence>
<dbReference type="RefSeq" id="WP_067560272.1">
    <property type="nucleotide sequence ID" value="NZ_LPXN01000172.1"/>
</dbReference>
<dbReference type="InterPro" id="IPR043502">
    <property type="entry name" value="DNA/RNA_pol_sf"/>
</dbReference>
<evidence type="ECO:0000256" key="7">
    <source>
        <dbReference type="ARBA" id="ARBA00022763"/>
    </source>
</evidence>
<dbReference type="InterPro" id="IPR001126">
    <property type="entry name" value="UmuC"/>
</dbReference>
<keyword evidence="14" id="KW-1185">Reference proteome</keyword>
<dbReference type="InterPro" id="IPR017961">
    <property type="entry name" value="DNA_pol_Y-fam_little_finger"/>
</dbReference>